<dbReference type="AlphaFoldDB" id="A0A147KEH4"/>
<evidence type="ECO:0000256" key="8">
    <source>
        <dbReference type="SAM" id="MobiDB-lite"/>
    </source>
</evidence>
<evidence type="ECO:0000256" key="1">
    <source>
        <dbReference type="ARBA" id="ARBA00022475"/>
    </source>
</evidence>
<feature type="region of interest" description="Disordered" evidence="8">
    <location>
        <begin position="1"/>
        <end position="21"/>
    </location>
</feature>
<protein>
    <recommendedName>
        <fullName evidence="7">Cell division protein CrgA</fullName>
    </recommendedName>
</protein>
<dbReference type="GO" id="GO:0051301">
    <property type="term" value="P:cell division"/>
    <property type="evidence" value="ECO:0007669"/>
    <property type="project" value="UniProtKB-UniRule"/>
</dbReference>
<dbReference type="GO" id="GO:0005886">
    <property type="term" value="C:plasma membrane"/>
    <property type="evidence" value="ECO:0007669"/>
    <property type="project" value="UniProtKB-SubCell"/>
</dbReference>
<dbReference type="Pfam" id="PF06781">
    <property type="entry name" value="CrgA"/>
    <property type="match status" value="1"/>
</dbReference>
<evidence type="ECO:0000256" key="4">
    <source>
        <dbReference type="ARBA" id="ARBA00022989"/>
    </source>
</evidence>
<keyword evidence="3 7" id="KW-0812">Transmembrane</keyword>
<reference evidence="10" key="1">
    <citation type="journal article" date="2017" name="Acta Aliment.">
        <title>Plant polysaccharide degrading enzyme system of Thermpbifida cellulosilytica TB100 revealed by de novo genome project data.</title>
        <authorList>
            <person name="Toth A."/>
            <person name="Baka E."/>
            <person name="Luzics S."/>
            <person name="Bata-Vidacs I."/>
            <person name="Nagy I."/>
            <person name="Balint B."/>
            <person name="Herceg R."/>
            <person name="Olasz F."/>
            <person name="Wilk T."/>
            <person name="Nagy T."/>
            <person name="Kriszt B."/>
            <person name="Nagy I."/>
            <person name="Kukolya J."/>
        </authorList>
    </citation>
    <scope>NUCLEOTIDE SEQUENCE [LARGE SCALE GENOMIC DNA]</scope>
    <source>
        <strain evidence="10">TB100</strain>
    </source>
</reference>
<keyword evidence="1 7" id="KW-1003">Cell membrane</keyword>
<dbReference type="EMBL" id="LGEM01000114">
    <property type="protein sequence ID" value="KUP95685.1"/>
    <property type="molecule type" value="Genomic_DNA"/>
</dbReference>
<dbReference type="Proteomes" id="UP000074382">
    <property type="component" value="Unassembled WGS sequence"/>
</dbReference>
<keyword evidence="6 7" id="KW-0131">Cell cycle</keyword>
<feature type="transmembrane region" description="Helical" evidence="7">
    <location>
        <begin position="66"/>
        <end position="85"/>
    </location>
</feature>
<comment type="subcellular location">
    <subcellularLocation>
        <location evidence="7">Cell membrane</location>
        <topology evidence="7">Multi-pass membrane protein</topology>
    </subcellularLocation>
</comment>
<evidence type="ECO:0000256" key="3">
    <source>
        <dbReference type="ARBA" id="ARBA00022692"/>
    </source>
</evidence>
<sequence>MPKSRSVRKKKAVYTPPPTAPQPKIGGRWVAPVMLTFAVLGILWIGVYYLIGNFVPVSFLEQQPNWNLAIGFSGIILALIVSTRWR</sequence>
<dbReference type="InterPro" id="IPR009619">
    <property type="entry name" value="CrgA"/>
</dbReference>
<organism evidence="9 10">
    <name type="scientific">Thermobifida cellulosilytica TB100</name>
    <dbReference type="NCBI Taxonomy" id="665004"/>
    <lineage>
        <taxon>Bacteria</taxon>
        <taxon>Bacillati</taxon>
        <taxon>Actinomycetota</taxon>
        <taxon>Actinomycetes</taxon>
        <taxon>Streptosporangiales</taxon>
        <taxon>Nocardiopsidaceae</taxon>
        <taxon>Thermobifida</taxon>
    </lineage>
</organism>
<evidence type="ECO:0000256" key="6">
    <source>
        <dbReference type="ARBA" id="ARBA00023306"/>
    </source>
</evidence>
<evidence type="ECO:0000313" key="10">
    <source>
        <dbReference type="Proteomes" id="UP000074382"/>
    </source>
</evidence>
<comment type="caution">
    <text evidence="9">The sequence shown here is derived from an EMBL/GenBank/DDBJ whole genome shotgun (WGS) entry which is preliminary data.</text>
</comment>
<keyword evidence="4 7" id="KW-1133">Transmembrane helix</keyword>
<dbReference type="RefSeq" id="WP_068758589.1">
    <property type="nucleotide sequence ID" value="NZ_KQ950188.1"/>
</dbReference>
<dbReference type="OrthoDB" id="5189646at2"/>
<keyword evidence="10" id="KW-1185">Reference proteome</keyword>
<name>A0A147KEH4_THECS</name>
<evidence type="ECO:0000256" key="5">
    <source>
        <dbReference type="ARBA" id="ARBA00023136"/>
    </source>
</evidence>
<keyword evidence="2 7" id="KW-0132">Cell division</keyword>
<dbReference type="HAMAP" id="MF_00631">
    <property type="entry name" value="CrgA"/>
    <property type="match status" value="1"/>
</dbReference>
<evidence type="ECO:0000256" key="7">
    <source>
        <dbReference type="HAMAP-Rule" id="MF_00631"/>
    </source>
</evidence>
<comment type="function">
    <text evidence="7">Involved in cell division.</text>
</comment>
<feature type="transmembrane region" description="Helical" evidence="7">
    <location>
        <begin position="29"/>
        <end position="51"/>
    </location>
</feature>
<feature type="compositionally biased region" description="Basic residues" evidence="8">
    <location>
        <begin position="1"/>
        <end position="12"/>
    </location>
</feature>
<comment type="similarity">
    <text evidence="7">Belongs to the CrgA family.</text>
</comment>
<keyword evidence="5 7" id="KW-0472">Membrane</keyword>
<evidence type="ECO:0000256" key="2">
    <source>
        <dbReference type="ARBA" id="ARBA00022618"/>
    </source>
</evidence>
<gene>
    <name evidence="7" type="primary">crgA</name>
    <name evidence="9" type="ORF">AC529_16190</name>
</gene>
<evidence type="ECO:0000313" key="9">
    <source>
        <dbReference type="EMBL" id="KUP95685.1"/>
    </source>
</evidence>
<dbReference type="STRING" id="665004.AC529_16190"/>
<proteinExistence type="inferred from homology"/>
<accession>A0A147KEH4</accession>
<dbReference type="PATRIC" id="fig|665004.4.peg.4011"/>